<protein>
    <submittedName>
        <fullName evidence="2">Uncharacterized protein</fullName>
    </submittedName>
</protein>
<proteinExistence type="predicted"/>
<evidence type="ECO:0000313" key="3">
    <source>
        <dbReference type="Proteomes" id="UP000002748"/>
    </source>
</evidence>
<dbReference type="KEGG" id="tasa:A1Q1_03098"/>
<evidence type="ECO:0000313" key="2">
    <source>
        <dbReference type="EMBL" id="EJT52644.1"/>
    </source>
</evidence>
<dbReference type="GeneID" id="25986611"/>
<feature type="chain" id="PRO_5043904349" evidence="1">
    <location>
        <begin position="19"/>
        <end position="663"/>
    </location>
</feature>
<name>J6F6G2_TRIAS</name>
<reference evidence="2 3" key="1">
    <citation type="journal article" date="2012" name="Eukaryot. Cell">
        <title>Draft genome sequence of CBS 2479, the standard type strain of Trichosporon asahii.</title>
        <authorList>
            <person name="Yang R.Y."/>
            <person name="Li H.T."/>
            <person name="Zhu H."/>
            <person name="Zhou G.P."/>
            <person name="Wang M."/>
            <person name="Wang L."/>
        </authorList>
    </citation>
    <scope>NUCLEOTIDE SEQUENCE [LARGE SCALE GENOMIC DNA]</scope>
    <source>
        <strain evidence="3">ATCC 90039 / CBS 2479 / JCM 2466 / KCTC 7840 / NCYC 2677 / UAMH 7654</strain>
    </source>
</reference>
<keyword evidence="1" id="KW-0732">Signal</keyword>
<dbReference type="RefSeq" id="XP_014183663.1">
    <property type="nucleotide sequence ID" value="XM_014328188.1"/>
</dbReference>
<evidence type="ECO:0000256" key="1">
    <source>
        <dbReference type="SAM" id="SignalP"/>
    </source>
</evidence>
<comment type="caution">
    <text evidence="2">The sequence shown here is derived from an EMBL/GenBank/DDBJ whole genome shotgun (WGS) entry which is preliminary data.</text>
</comment>
<dbReference type="Proteomes" id="UP000002748">
    <property type="component" value="Unassembled WGS sequence"/>
</dbReference>
<dbReference type="EMBL" id="ALBS01000021">
    <property type="protein sequence ID" value="EJT52644.1"/>
    <property type="molecule type" value="Genomic_DNA"/>
</dbReference>
<dbReference type="OrthoDB" id="2590151at2759"/>
<dbReference type="VEuPathDB" id="FungiDB:A1Q1_03098"/>
<dbReference type="AlphaFoldDB" id="J6F6G2"/>
<dbReference type="HOGENOM" id="CLU_413994_0_0_1"/>
<gene>
    <name evidence="2" type="ORF">A1Q1_03098</name>
</gene>
<organism evidence="2 3">
    <name type="scientific">Trichosporon asahii var. asahii (strain ATCC 90039 / CBS 2479 / JCM 2466 / KCTC 7840 / NBRC 103889/ NCYC 2677 / UAMH 7654)</name>
    <name type="common">Yeast</name>
    <dbReference type="NCBI Taxonomy" id="1186058"/>
    <lineage>
        <taxon>Eukaryota</taxon>
        <taxon>Fungi</taxon>
        <taxon>Dikarya</taxon>
        <taxon>Basidiomycota</taxon>
        <taxon>Agaricomycotina</taxon>
        <taxon>Tremellomycetes</taxon>
        <taxon>Trichosporonales</taxon>
        <taxon>Trichosporonaceae</taxon>
        <taxon>Trichosporon</taxon>
    </lineage>
</organism>
<feature type="signal peptide" evidence="1">
    <location>
        <begin position="1"/>
        <end position="18"/>
    </location>
</feature>
<sequence length="663" mass="73254">MKTTQAMLLLAFLGATAAEIPTFTFQGTTTFPRKMGADIAASQFVDETGTYRFISSVASYAQYDDGTSYTRTFTGNNFGHLSDKWGTDETSMVDYNSYWDKPGSMCYRLDEREVNPMPSLYQDDHCDVIGVWIDPATKEWYGGVNDEYQFDPWNHGEVTQNARIKTGRHNNRLLLARSGDQGKTWAVVDQIVTDPYQPNQTITPELFPNATYSWGLSGVRFYPDYISGYAYLLYNHQFRTKNGDKTLLGYFSMARTEMASGLTGWKKWYGGKWEEPGVGGRDGFIGEPLGFNVVYDPKTDYLAFEGKGADGSDVVYQNEIFTAASGFKFRDLDGTEYHVSTASKPHSITRDGSQVDKVTYLDPVVNRTILATIGVTGEMVFNATDADGASIGWVPTKGLNIFKSPEWRVYVPPKPLNQAGFTYHVPSSQYLANGYELPISATHDLGDPSSWRPVGKQTEDMLAHASYLSVLDTGSLTNQFVTGRTLSLISDLRVTEDRYTAPADNAYLPDFYPPDAEGKPLTEATYNVSIGDKALGRFTLEWVKDTYNGAYTGFFRLKGEKGYLKTDGSVADTRKWGAPLVTGAKGPDFDPKGNGGHGSPYGSDVWFLIPFTGERTSLDDTQGYKLAHRASHNVATNGASGAELQSNQRATNEATKVSFALVK</sequence>
<accession>J6F6G2</accession>